<proteinExistence type="predicted"/>
<dbReference type="KEGG" id="cprv:CYPRO_2866"/>
<protein>
    <recommendedName>
        <fullName evidence="4">Lipocalin-like domain-containing protein</fullName>
    </recommendedName>
</protein>
<organism evidence="2 3">
    <name type="scientific">Cyclonatronum proteinivorum</name>
    <dbReference type="NCBI Taxonomy" id="1457365"/>
    <lineage>
        <taxon>Bacteria</taxon>
        <taxon>Pseudomonadati</taxon>
        <taxon>Balneolota</taxon>
        <taxon>Balneolia</taxon>
        <taxon>Balneolales</taxon>
        <taxon>Cyclonatronaceae</taxon>
        <taxon>Cyclonatronum</taxon>
    </lineage>
</organism>
<dbReference type="EMBL" id="CP027806">
    <property type="protein sequence ID" value="AXJ02104.1"/>
    <property type="molecule type" value="Genomic_DNA"/>
</dbReference>
<keyword evidence="3" id="KW-1185">Reference proteome</keyword>
<keyword evidence="1" id="KW-0732">Signal</keyword>
<gene>
    <name evidence="2" type="ORF">CYPRO_2866</name>
</gene>
<evidence type="ECO:0000313" key="3">
    <source>
        <dbReference type="Proteomes" id="UP000254808"/>
    </source>
</evidence>
<evidence type="ECO:0008006" key="4">
    <source>
        <dbReference type="Google" id="ProtNLM"/>
    </source>
</evidence>
<sequence>MRTIRNTVFFFFFFITLISACSSQQEDTQHAPEADPATELSDAEALSRFTGVWITPETYQPLESARLRLRLIEAEMRVSGSLQYRDLTDIQEAAPTPPQLFMSAVLSGSSSARTLTAEIRNESGDILGDARLALREDQLHIQLLNPIPGLSAIFVLEREG</sequence>
<dbReference type="AlphaFoldDB" id="A0A345UNQ2"/>
<evidence type="ECO:0000256" key="1">
    <source>
        <dbReference type="SAM" id="SignalP"/>
    </source>
</evidence>
<feature type="signal peptide" evidence="1">
    <location>
        <begin position="1"/>
        <end position="20"/>
    </location>
</feature>
<dbReference type="Proteomes" id="UP000254808">
    <property type="component" value="Chromosome"/>
</dbReference>
<dbReference type="RefSeq" id="WP_114985233.1">
    <property type="nucleotide sequence ID" value="NZ_CP027806.1"/>
</dbReference>
<dbReference type="PROSITE" id="PS51257">
    <property type="entry name" value="PROKAR_LIPOPROTEIN"/>
    <property type="match status" value="1"/>
</dbReference>
<accession>A0A345UNQ2</accession>
<reference evidence="2 3" key="1">
    <citation type="submission" date="2018-03" db="EMBL/GenBank/DDBJ databases">
        <title>Phenotypic and genomic properties of Cyclonatronum proteinivorum gen. nov., sp. nov., a haloalkaliphilic bacteroidete from soda lakes possessing Na+-translocating rhodopsin.</title>
        <authorList>
            <person name="Toshchakov S.V."/>
            <person name="Korzhenkov A."/>
            <person name="Samarov N.I."/>
            <person name="Kublanov I.V."/>
            <person name="Muntyan M.S."/>
            <person name="Sorokin D.Y."/>
        </authorList>
    </citation>
    <scope>NUCLEOTIDE SEQUENCE [LARGE SCALE GENOMIC DNA]</scope>
    <source>
        <strain evidence="2 3">Omega</strain>
    </source>
</reference>
<name>A0A345UNQ2_9BACT</name>
<feature type="chain" id="PRO_5016599775" description="Lipocalin-like domain-containing protein" evidence="1">
    <location>
        <begin position="21"/>
        <end position="160"/>
    </location>
</feature>
<evidence type="ECO:0000313" key="2">
    <source>
        <dbReference type="EMBL" id="AXJ02104.1"/>
    </source>
</evidence>